<comment type="caution">
    <text evidence="2">The sequence shown here is derived from an EMBL/GenBank/DDBJ whole genome shotgun (WGS) entry which is preliminary data.</text>
</comment>
<dbReference type="Proteomes" id="UP000050517">
    <property type="component" value="Unassembled WGS sequence"/>
</dbReference>
<dbReference type="EMBL" id="LKST01000002">
    <property type="protein sequence ID" value="KQB84063.1"/>
    <property type="molecule type" value="Genomic_DNA"/>
</dbReference>
<dbReference type="InterPro" id="IPR001387">
    <property type="entry name" value="Cro/C1-type_HTH"/>
</dbReference>
<gene>
    <name evidence="2" type="ORF">Cocul_00859</name>
</gene>
<dbReference type="PATRIC" id="fig|1544416.3.peg.858"/>
<protein>
    <recommendedName>
        <fullName evidence="1">HTH cro/C1-type domain-containing protein</fullName>
    </recommendedName>
</protein>
<evidence type="ECO:0000313" key="3">
    <source>
        <dbReference type="Proteomes" id="UP000050517"/>
    </source>
</evidence>
<keyword evidence="3" id="KW-1185">Reference proteome</keyword>
<feature type="domain" description="HTH cro/C1-type" evidence="1">
    <location>
        <begin position="1"/>
        <end position="31"/>
    </location>
</feature>
<sequence>MLARVETGERGLSVEELVQLAVAYQVPPTAILTPWSEDDTAKPPVLSGADYKLPLKDAQNWTLNYEYPPFPSAVTRYDSAIQGAINARLYKNPATLLALSNDPTPENYEALAVKEIDLFLEPLTQAIENFYKKVTDYCGFDPRPHFDGFVESEKAGYWPDSIDPLLLKAVTTDPTTAIAELEGQKEQVEELKDVYLNGYGQDAVYSTIESLRSFPETVEQRCAGIARRALLGT</sequence>
<dbReference type="AlphaFoldDB" id="A0A0Q0UCE4"/>
<dbReference type="STRING" id="1544416.Cocul_00859"/>
<accession>A0A0Q0UCE4</accession>
<proteinExistence type="predicted"/>
<evidence type="ECO:0000259" key="1">
    <source>
        <dbReference type="PROSITE" id="PS50943"/>
    </source>
</evidence>
<evidence type="ECO:0000313" key="2">
    <source>
        <dbReference type="EMBL" id="KQB84063.1"/>
    </source>
</evidence>
<dbReference type="OrthoDB" id="415307at85007"/>
<dbReference type="PROSITE" id="PS50943">
    <property type="entry name" value="HTH_CROC1"/>
    <property type="match status" value="1"/>
</dbReference>
<dbReference type="RefSeq" id="WP_150114360.1">
    <property type="nucleotide sequence ID" value="NZ_LKST01000002.1"/>
</dbReference>
<reference evidence="2 3" key="1">
    <citation type="submission" date="2015-10" db="EMBL/GenBank/DDBJ databases">
        <title>Corynebacteirum lowii and Corynebacterium oculi species nova, derived from human clinical disease and and emended description of Corynebacterium mastiditis.</title>
        <authorList>
            <person name="Bernard K."/>
            <person name="Pacheco A.L."/>
            <person name="Mcdougall C."/>
            <person name="Burtx T."/>
            <person name="Weibe D."/>
            <person name="Tyler S."/>
            <person name="Olson A.B."/>
            <person name="Cnockaert M."/>
            <person name="Eguchi H."/>
            <person name="Kuwahara T."/>
            <person name="Nakayama-Imaohji H."/>
            <person name="Boudewijins M."/>
            <person name="Van Hoecke F."/>
            <person name="Bernier A.-M."/>
            <person name="Vandamme P."/>
        </authorList>
    </citation>
    <scope>NUCLEOTIDE SEQUENCE [LARGE SCALE GENOMIC DNA]</scope>
    <source>
        <strain evidence="2 3">NML 130210</strain>
    </source>
</reference>
<organism evidence="2 3">
    <name type="scientific">Corynebacterium oculi</name>
    <dbReference type="NCBI Taxonomy" id="1544416"/>
    <lineage>
        <taxon>Bacteria</taxon>
        <taxon>Bacillati</taxon>
        <taxon>Actinomycetota</taxon>
        <taxon>Actinomycetes</taxon>
        <taxon>Mycobacteriales</taxon>
        <taxon>Corynebacteriaceae</taxon>
        <taxon>Corynebacterium</taxon>
    </lineage>
</organism>
<name>A0A0Q0UCE4_9CORY</name>